<organism evidence="1">
    <name type="scientific">Lyngbya confervoides BDU141951</name>
    <dbReference type="NCBI Taxonomy" id="1574623"/>
    <lineage>
        <taxon>Bacteria</taxon>
        <taxon>Bacillati</taxon>
        <taxon>Cyanobacteriota</taxon>
        <taxon>Cyanophyceae</taxon>
        <taxon>Oscillatoriophycideae</taxon>
        <taxon>Oscillatoriales</taxon>
        <taxon>Microcoleaceae</taxon>
        <taxon>Lyngbya</taxon>
    </lineage>
</organism>
<dbReference type="EMBL" id="JTHE02000003">
    <property type="protein sequence ID" value="NEV69390.1"/>
    <property type="molecule type" value="Genomic_DNA"/>
</dbReference>
<dbReference type="AlphaFoldDB" id="A0A0C1UT49"/>
<reference evidence="1" key="1">
    <citation type="submission" date="2014-11" db="EMBL/GenBank/DDBJ databases">
        <authorList>
            <person name="Malar M.C."/>
            <person name="Sen D."/>
            <person name="Tripathy S."/>
        </authorList>
    </citation>
    <scope>NUCLEOTIDE SEQUENCE</scope>
    <source>
        <strain evidence="1">BDU141951</strain>
    </source>
</reference>
<dbReference type="Pfam" id="PF00805">
    <property type="entry name" value="Pentapeptide"/>
    <property type="match status" value="2"/>
</dbReference>
<name>A0A0C1UT49_9CYAN</name>
<dbReference type="PANTHER" id="PTHR14136">
    <property type="entry name" value="BTB_POZ DOMAIN-CONTAINING PROTEIN KCTD9"/>
    <property type="match status" value="1"/>
</dbReference>
<gene>
    <name evidence="1" type="ORF">QQ91_020035</name>
</gene>
<sequence length="176" mass="19199">MTTLDFSELLARYRAGDRRFQGVNIEHADAFECDLRDIDLVAAIIDNAYLPYGNLSRANLQELVVKQGNLGDAKLPNSNLNRARLNGVNLSRADLRYCRLRETRLSGCNLSGADLTGADLTGADLTEADLTGADLTEADLSDACLIGATFFRAVNLDVSNAKCDRTTILPDGHYYP</sequence>
<comment type="caution">
    <text evidence="1">The sequence shown here is derived from an EMBL/GenBank/DDBJ whole genome shotgun (WGS) entry which is preliminary data.</text>
</comment>
<evidence type="ECO:0000313" key="1">
    <source>
        <dbReference type="EMBL" id="NEV69390.1"/>
    </source>
</evidence>
<dbReference type="SUPFAM" id="SSF141571">
    <property type="entry name" value="Pentapeptide repeat-like"/>
    <property type="match status" value="1"/>
</dbReference>
<dbReference type="PANTHER" id="PTHR14136:SF17">
    <property type="entry name" value="BTB_POZ DOMAIN-CONTAINING PROTEIN KCTD9"/>
    <property type="match status" value="1"/>
</dbReference>
<dbReference type="InterPro" id="IPR051082">
    <property type="entry name" value="Pentapeptide-BTB/POZ_domain"/>
</dbReference>
<accession>A0A0C1UT49</accession>
<dbReference type="Gene3D" id="2.160.20.80">
    <property type="entry name" value="E3 ubiquitin-protein ligase SopA"/>
    <property type="match status" value="1"/>
</dbReference>
<protein>
    <submittedName>
        <fullName evidence="1">Pentapeptide repeat-containing protein</fullName>
    </submittedName>
</protein>
<reference evidence="1" key="3">
    <citation type="submission" date="2020-02" db="EMBL/GenBank/DDBJ databases">
        <authorList>
            <person name="Sarangi A.N."/>
            <person name="Ghosh S."/>
            <person name="Mukherjee M."/>
            <person name="Tripathy S."/>
        </authorList>
    </citation>
    <scope>NUCLEOTIDE SEQUENCE</scope>
    <source>
        <strain evidence="1">BDU141951</strain>
    </source>
</reference>
<proteinExistence type="predicted"/>
<dbReference type="InterPro" id="IPR001646">
    <property type="entry name" value="5peptide_repeat"/>
</dbReference>
<reference evidence="1" key="2">
    <citation type="journal article" date="2015" name="Genome Announc.">
        <title>Draft Genome Sequence of Filamentous Marine Cyanobacterium Lyngbya confervoides Strain BDU141951.</title>
        <authorList>
            <person name="Chandrababunaidu M.M."/>
            <person name="Sen D."/>
            <person name="Tripathy S."/>
        </authorList>
    </citation>
    <scope>NUCLEOTIDE SEQUENCE</scope>
    <source>
        <strain evidence="1">BDU141951</strain>
    </source>
</reference>